<keyword evidence="2 3" id="KW-0408">Iron</keyword>
<dbReference type="InterPro" id="IPR017972">
    <property type="entry name" value="Cyt_P450_CS"/>
</dbReference>
<evidence type="ECO:0000313" key="5">
    <source>
        <dbReference type="EMBL" id="KAK9768652.1"/>
    </source>
</evidence>
<proteinExistence type="inferred from homology"/>
<name>A0ABR2X4R6_9FUNG</name>
<keyword evidence="4" id="KW-0732">Signal</keyword>
<keyword evidence="3" id="KW-0560">Oxidoreductase</keyword>
<gene>
    <name evidence="5" type="ORF">K7432_000565</name>
</gene>
<dbReference type="PANTHER" id="PTHR24301:SF2">
    <property type="entry name" value="THROMBOXANE-A SYNTHASE"/>
    <property type="match status" value="1"/>
</dbReference>
<comment type="similarity">
    <text evidence="3">Belongs to the cytochrome P450 family.</text>
</comment>
<dbReference type="PROSITE" id="PS00086">
    <property type="entry name" value="CYTOCHROME_P450"/>
    <property type="match status" value="1"/>
</dbReference>
<dbReference type="PRINTS" id="PR00385">
    <property type="entry name" value="P450"/>
</dbReference>
<protein>
    <recommendedName>
        <fullName evidence="7">Cytochrome P450</fullName>
    </recommendedName>
</protein>
<keyword evidence="3" id="KW-0349">Heme</keyword>
<evidence type="ECO:0008006" key="7">
    <source>
        <dbReference type="Google" id="ProtNLM"/>
    </source>
</evidence>
<dbReference type="Pfam" id="PF00067">
    <property type="entry name" value="p450"/>
    <property type="match status" value="1"/>
</dbReference>
<evidence type="ECO:0000256" key="2">
    <source>
        <dbReference type="ARBA" id="ARBA00023004"/>
    </source>
</evidence>
<feature type="chain" id="PRO_5045987868" description="Cytochrome P450" evidence="4">
    <location>
        <begin position="23"/>
        <end position="542"/>
    </location>
</feature>
<feature type="signal peptide" evidence="4">
    <location>
        <begin position="1"/>
        <end position="22"/>
    </location>
</feature>
<evidence type="ECO:0000313" key="6">
    <source>
        <dbReference type="Proteomes" id="UP001479436"/>
    </source>
</evidence>
<evidence type="ECO:0000256" key="3">
    <source>
        <dbReference type="RuleBase" id="RU000461"/>
    </source>
</evidence>
<evidence type="ECO:0000256" key="1">
    <source>
        <dbReference type="ARBA" id="ARBA00022723"/>
    </source>
</evidence>
<dbReference type="PANTHER" id="PTHR24301">
    <property type="entry name" value="THROMBOXANE-A SYNTHASE"/>
    <property type="match status" value="1"/>
</dbReference>
<sequence>MFLTIILACLVILVVFTRYTKKNPYSHIPGPKGIPFFGNVFQLRFERIARDFEGWAWKYGTVFRLQMVNKPCLVISDVQMCHEILKARPDGFSRGSGLAKVATEFKANGIFTHEGDEWRHSRYWIATAFSPSKVREFKKCVWHHSKKLQEKLSDIAERQKVLLEQQHIDTTSTKSKFPIKHQYNGHDLTDTIMKEIQTTVLSIVCDVSFSWGEENFLSADLLERSKIFVSTIFERGFATFPIWKFYKSERDRIAESMKEEFDHRIQALIENGSKSGEKESGDPRTLLDTLMRSTLEVDGEADDLSEKRRRTHRLTHSQMKANLLTVVMAGYETTATVMSWILYELAKNPKYQERIRAEVKQVFGDPNQLDIDQDSEILEKVLNASSDRLPFINAMVQETLRLHSVAPFFQLSALKDQEIQGVTIKKGTEIFLLTRLAGLRSWPTPEPFKFNPEQWLGENGESESQINTMSQLGLTFGYGPRVCPGRHLAETELIVLVALISTNFQLSLIDTPPAEEPVMEKILFTAYPANVHIRIEKYTDVE</sequence>
<evidence type="ECO:0000256" key="4">
    <source>
        <dbReference type="SAM" id="SignalP"/>
    </source>
</evidence>
<reference evidence="5 6" key="1">
    <citation type="submission" date="2023-04" db="EMBL/GenBank/DDBJ databases">
        <title>Genome of Basidiobolus ranarum AG-B5.</title>
        <authorList>
            <person name="Stajich J.E."/>
            <person name="Carter-House D."/>
            <person name="Gryganskyi A."/>
        </authorList>
    </citation>
    <scope>NUCLEOTIDE SEQUENCE [LARGE SCALE GENOMIC DNA]</scope>
    <source>
        <strain evidence="5 6">AG-B5</strain>
    </source>
</reference>
<dbReference type="Gene3D" id="1.10.630.10">
    <property type="entry name" value="Cytochrome P450"/>
    <property type="match status" value="1"/>
</dbReference>
<keyword evidence="6" id="KW-1185">Reference proteome</keyword>
<dbReference type="InterPro" id="IPR001128">
    <property type="entry name" value="Cyt_P450"/>
</dbReference>
<keyword evidence="3" id="KW-0503">Monooxygenase</keyword>
<keyword evidence="1 3" id="KW-0479">Metal-binding</keyword>
<comment type="caution">
    <text evidence="5">The sequence shown here is derived from an EMBL/GenBank/DDBJ whole genome shotgun (WGS) entry which is preliminary data.</text>
</comment>
<dbReference type="InterPro" id="IPR002401">
    <property type="entry name" value="Cyt_P450_E_grp-I"/>
</dbReference>
<organism evidence="5 6">
    <name type="scientific">Basidiobolus ranarum</name>
    <dbReference type="NCBI Taxonomy" id="34480"/>
    <lineage>
        <taxon>Eukaryota</taxon>
        <taxon>Fungi</taxon>
        <taxon>Fungi incertae sedis</taxon>
        <taxon>Zoopagomycota</taxon>
        <taxon>Entomophthoromycotina</taxon>
        <taxon>Basidiobolomycetes</taxon>
        <taxon>Basidiobolales</taxon>
        <taxon>Basidiobolaceae</taxon>
        <taxon>Basidiobolus</taxon>
    </lineage>
</organism>
<accession>A0ABR2X4R6</accession>
<dbReference type="EMBL" id="JASJQH010000010">
    <property type="protein sequence ID" value="KAK9768652.1"/>
    <property type="molecule type" value="Genomic_DNA"/>
</dbReference>
<dbReference type="Proteomes" id="UP001479436">
    <property type="component" value="Unassembled WGS sequence"/>
</dbReference>
<dbReference type="PRINTS" id="PR00463">
    <property type="entry name" value="EP450I"/>
</dbReference>
<dbReference type="SUPFAM" id="SSF48264">
    <property type="entry name" value="Cytochrome P450"/>
    <property type="match status" value="1"/>
</dbReference>
<dbReference type="InterPro" id="IPR036396">
    <property type="entry name" value="Cyt_P450_sf"/>
</dbReference>